<keyword evidence="2" id="KW-0812">Transmembrane</keyword>
<evidence type="ECO:0000256" key="2">
    <source>
        <dbReference type="SAM" id="Phobius"/>
    </source>
</evidence>
<name>A0A0G4GWZ2_9ALVE</name>
<dbReference type="Pfam" id="PF02517">
    <property type="entry name" value="Rce1-like"/>
    <property type="match status" value="1"/>
</dbReference>
<feature type="compositionally biased region" description="Polar residues" evidence="1">
    <location>
        <begin position="307"/>
        <end position="324"/>
    </location>
</feature>
<feature type="transmembrane region" description="Helical" evidence="2">
    <location>
        <begin position="257"/>
        <end position="276"/>
    </location>
</feature>
<dbReference type="InterPro" id="IPR003675">
    <property type="entry name" value="Rce1/LyrA-like_dom"/>
</dbReference>
<feature type="domain" description="CAAX prenyl protease 2/Lysostaphin resistance protein A-like" evidence="4">
    <location>
        <begin position="181"/>
        <end position="290"/>
    </location>
</feature>
<accession>A0A0G4GWZ2</accession>
<feature type="compositionally biased region" description="Low complexity" evidence="1">
    <location>
        <begin position="384"/>
        <end position="393"/>
    </location>
</feature>
<protein>
    <recommendedName>
        <fullName evidence="4">CAAX prenyl protease 2/Lysostaphin resistance protein A-like domain-containing protein</fullName>
    </recommendedName>
</protein>
<reference evidence="5" key="1">
    <citation type="submission" date="2014-11" db="EMBL/GenBank/DDBJ databases">
        <authorList>
            <person name="Otto D Thomas"/>
            <person name="Naeem Raeece"/>
        </authorList>
    </citation>
    <scope>NUCLEOTIDE SEQUENCE</scope>
</reference>
<keyword evidence="3" id="KW-0732">Signal</keyword>
<keyword evidence="2" id="KW-0472">Membrane</keyword>
<feature type="transmembrane region" description="Helical" evidence="2">
    <location>
        <begin position="94"/>
        <end position="119"/>
    </location>
</feature>
<dbReference type="VEuPathDB" id="CryptoDB:Cvel_23728"/>
<organism evidence="5">
    <name type="scientific">Chromera velia CCMP2878</name>
    <dbReference type="NCBI Taxonomy" id="1169474"/>
    <lineage>
        <taxon>Eukaryota</taxon>
        <taxon>Sar</taxon>
        <taxon>Alveolata</taxon>
        <taxon>Colpodellida</taxon>
        <taxon>Chromeraceae</taxon>
        <taxon>Chromera</taxon>
    </lineage>
</organism>
<feature type="compositionally biased region" description="Low complexity" evidence="1">
    <location>
        <begin position="402"/>
        <end position="416"/>
    </location>
</feature>
<feature type="region of interest" description="Disordered" evidence="1">
    <location>
        <begin position="305"/>
        <end position="472"/>
    </location>
</feature>
<feature type="signal peptide" evidence="3">
    <location>
        <begin position="1"/>
        <end position="19"/>
    </location>
</feature>
<gene>
    <name evidence="5" type="ORF">Cvel_23728</name>
</gene>
<feature type="compositionally biased region" description="Low complexity" evidence="1">
    <location>
        <begin position="336"/>
        <end position="347"/>
    </location>
</feature>
<sequence>MSLWPVVSVATLWLQLISSSIHLLGDCEYSGLFTCLSWVSFVLNIAGCVSVFVDEKERGADEGDFPAVFWLCIASSHMAFRSLLHLGIWHGIISSFWCLVPIGLILLCLLGVVGPSFVIREVSQMVSPQNLLTGWVPVFLLVSSFLTAAALVAWSLSKRGNHGAIQPFLGPPLTSHWSAPAVFSVGNAILEEADFRAVIFWALLKSEQLVSPLLTEAEGATVPGLSLQTYRVAALAIQALVFAAFHYQGGFPNGKMGVLMVFVWAVVLGLFVWTTGALVAPLLVHIVADSTIAFLIVRAEKRGGQGEMSSSVSEDQQGYATSEEGSLYGREREGAGESVSSSSSTASEEAEGLGRGGEGDGDGETTAVPSPRNSFPSLHATAPSSRVSSSSFSNLKAKKDSFSFSSSLETSLRSRTPPNAMMMSQRNGKPPHPQHGNQMSHQIEGGGGRGSSGEFTFFRERHHSAQQKGKAA</sequence>
<feature type="transmembrane region" description="Helical" evidence="2">
    <location>
        <begin position="131"/>
        <end position="154"/>
    </location>
</feature>
<keyword evidence="2" id="KW-1133">Transmembrane helix</keyword>
<dbReference type="GO" id="GO:0004175">
    <property type="term" value="F:endopeptidase activity"/>
    <property type="evidence" value="ECO:0007669"/>
    <property type="project" value="UniProtKB-ARBA"/>
</dbReference>
<evidence type="ECO:0000259" key="4">
    <source>
        <dbReference type="Pfam" id="PF02517"/>
    </source>
</evidence>
<feature type="transmembrane region" description="Helical" evidence="2">
    <location>
        <begin position="228"/>
        <end position="245"/>
    </location>
</feature>
<feature type="compositionally biased region" description="Polar residues" evidence="1">
    <location>
        <begin position="367"/>
        <end position="376"/>
    </location>
</feature>
<dbReference type="GO" id="GO:0080120">
    <property type="term" value="P:CAAX-box protein maturation"/>
    <property type="evidence" value="ECO:0007669"/>
    <property type="project" value="UniProtKB-ARBA"/>
</dbReference>
<feature type="chain" id="PRO_5005190632" description="CAAX prenyl protease 2/Lysostaphin resistance protein A-like domain-containing protein" evidence="3">
    <location>
        <begin position="20"/>
        <end position="472"/>
    </location>
</feature>
<dbReference type="EMBL" id="CDMZ01001636">
    <property type="protein sequence ID" value="CEM35490.1"/>
    <property type="molecule type" value="Genomic_DNA"/>
</dbReference>
<feature type="transmembrane region" description="Helical" evidence="2">
    <location>
        <begin position="29"/>
        <end position="53"/>
    </location>
</feature>
<evidence type="ECO:0000313" key="5">
    <source>
        <dbReference type="EMBL" id="CEM35490.1"/>
    </source>
</evidence>
<proteinExistence type="predicted"/>
<dbReference type="AlphaFoldDB" id="A0A0G4GWZ2"/>
<evidence type="ECO:0000256" key="1">
    <source>
        <dbReference type="SAM" id="MobiDB-lite"/>
    </source>
</evidence>
<feature type="transmembrane region" description="Helical" evidence="2">
    <location>
        <begin position="65"/>
        <end position="88"/>
    </location>
</feature>
<evidence type="ECO:0000256" key="3">
    <source>
        <dbReference type="SAM" id="SignalP"/>
    </source>
</evidence>
<feature type="compositionally biased region" description="Basic residues" evidence="1">
    <location>
        <begin position="460"/>
        <end position="472"/>
    </location>
</feature>